<organism evidence="1 2">
    <name type="scientific">Rhynchophorus ferrugineus</name>
    <name type="common">Red palm weevil</name>
    <name type="synonym">Curculio ferrugineus</name>
    <dbReference type="NCBI Taxonomy" id="354439"/>
    <lineage>
        <taxon>Eukaryota</taxon>
        <taxon>Metazoa</taxon>
        <taxon>Ecdysozoa</taxon>
        <taxon>Arthropoda</taxon>
        <taxon>Hexapoda</taxon>
        <taxon>Insecta</taxon>
        <taxon>Pterygota</taxon>
        <taxon>Neoptera</taxon>
        <taxon>Endopterygota</taxon>
        <taxon>Coleoptera</taxon>
        <taxon>Polyphaga</taxon>
        <taxon>Cucujiformia</taxon>
        <taxon>Curculionidae</taxon>
        <taxon>Dryophthorinae</taxon>
        <taxon>Rhynchophorus</taxon>
    </lineage>
</organism>
<proteinExistence type="predicted"/>
<protein>
    <submittedName>
        <fullName evidence="1">Uncharacterized protein</fullName>
    </submittedName>
</protein>
<keyword evidence="2" id="KW-1185">Reference proteome</keyword>
<dbReference type="AlphaFoldDB" id="A0A834IYY9"/>
<accession>A0A834IYY9</accession>
<sequence length="99" mass="11620">MLIFGLFQPIASVWLQFDSLEDIKNRTDSRMASKEDELYQHENGMPQKTWIKALYKFVTFLHNKDLRYEIAVNLELVGTPNTFSCHSISFLLSNQSKKY</sequence>
<evidence type="ECO:0000313" key="1">
    <source>
        <dbReference type="EMBL" id="KAF7286780.1"/>
    </source>
</evidence>
<evidence type="ECO:0000313" key="2">
    <source>
        <dbReference type="Proteomes" id="UP000625711"/>
    </source>
</evidence>
<comment type="caution">
    <text evidence="1">The sequence shown here is derived from an EMBL/GenBank/DDBJ whole genome shotgun (WGS) entry which is preliminary data.</text>
</comment>
<name>A0A834IYY9_RHYFE</name>
<reference evidence="1" key="1">
    <citation type="submission" date="2020-08" db="EMBL/GenBank/DDBJ databases">
        <title>Genome sequencing and assembly of the red palm weevil Rhynchophorus ferrugineus.</title>
        <authorList>
            <person name="Dias G.B."/>
            <person name="Bergman C.M."/>
            <person name="Manee M."/>
        </authorList>
    </citation>
    <scope>NUCLEOTIDE SEQUENCE</scope>
    <source>
        <strain evidence="1">AA-2017</strain>
        <tissue evidence="1">Whole larva</tissue>
    </source>
</reference>
<dbReference type="EMBL" id="JAACXV010000021">
    <property type="protein sequence ID" value="KAF7286780.1"/>
    <property type="molecule type" value="Genomic_DNA"/>
</dbReference>
<gene>
    <name evidence="1" type="ORF">GWI33_004188</name>
</gene>
<dbReference type="Proteomes" id="UP000625711">
    <property type="component" value="Unassembled WGS sequence"/>
</dbReference>